<dbReference type="EMBL" id="KV454485">
    <property type="protein sequence ID" value="ODV59521.1"/>
    <property type="molecule type" value="Genomic_DNA"/>
</dbReference>
<dbReference type="Proteomes" id="UP000095038">
    <property type="component" value="Unassembled WGS sequence"/>
</dbReference>
<proteinExistence type="predicted"/>
<dbReference type="RefSeq" id="XP_020045828.1">
    <property type="nucleotide sequence ID" value="XM_020191949.1"/>
</dbReference>
<keyword evidence="2" id="KW-1185">Reference proteome</keyword>
<protein>
    <submittedName>
        <fullName evidence="1">Uncharacterized protein</fullName>
    </submittedName>
</protein>
<reference evidence="2" key="1">
    <citation type="submission" date="2016-05" db="EMBL/GenBank/DDBJ databases">
        <title>Comparative genomics of biotechnologically important yeasts.</title>
        <authorList>
            <consortium name="DOE Joint Genome Institute"/>
            <person name="Riley R."/>
            <person name="Haridas S."/>
            <person name="Wolfe K.H."/>
            <person name="Lopes M.R."/>
            <person name="Hittinger C.T."/>
            <person name="Goker M."/>
            <person name="Salamov A."/>
            <person name="Wisecaver J."/>
            <person name="Long T.M."/>
            <person name="Aerts A.L."/>
            <person name="Barry K."/>
            <person name="Choi C."/>
            <person name="Clum A."/>
            <person name="Coughlan A.Y."/>
            <person name="Deshpande S."/>
            <person name="Douglass A.P."/>
            <person name="Hanson S.J."/>
            <person name="Klenk H.-P."/>
            <person name="Labutti K."/>
            <person name="Lapidus A."/>
            <person name="Lindquist E."/>
            <person name="Lipzen A."/>
            <person name="Meier-Kolthoff J.P."/>
            <person name="Ohm R.A."/>
            <person name="Otillar R.P."/>
            <person name="Pangilinan J."/>
            <person name="Peng Y."/>
            <person name="Rokas A."/>
            <person name="Rosa C.A."/>
            <person name="Scheuner C."/>
            <person name="Sibirny A.A."/>
            <person name="Slot J.C."/>
            <person name="Stielow J.B."/>
            <person name="Sun H."/>
            <person name="Kurtzman C.P."/>
            <person name="Blackwell M."/>
            <person name="Grigoriev I.V."/>
            <person name="Jeffries T.W."/>
        </authorList>
    </citation>
    <scope>NUCLEOTIDE SEQUENCE [LARGE SCALE GENOMIC DNA]</scope>
    <source>
        <strain evidence="2">DSM 1968</strain>
    </source>
</reference>
<dbReference type="GeneID" id="30965585"/>
<gene>
    <name evidence="1" type="ORF">ASCRUDRAFT_71486</name>
</gene>
<evidence type="ECO:0000313" key="2">
    <source>
        <dbReference type="Proteomes" id="UP000095038"/>
    </source>
</evidence>
<evidence type="ECO:0000313" key="1">
    <source>
        <dbReference type="EMBL" id="ODV59521.1"/>
    </source>
</evidence>
<name>A0A1D2VD10_9ASCO</name>
<accession>A0A1D2VD10</accession>
<organism evidence="1 2">
    <name type="scientific">Ascoidea rubescens DSM 1968</name>
    <dbReference type="NCBI Taxonomy" id="1344418"/>
    <lineage>
        <taxon>Eukaryota</taxon>
        <taxon>Fungi</taxon>
        <taxon>Dikarya</taxon>
        <taxon>Ascomycota</taxon>
        <taxon>Saccharomycotina</taxon>
        <taxon>Saccharomycetes</taxon>
        <taxon>Ascoideaceae</taxon>
        <taxon>Ascoidea</taxon>
    </lineage>
</organism>
<sequence>MNSKNNNLNRIFQSINNQNYFEKNDKLLLYLYTGYWRRLRFKKRTINVYRKRNLPLYSDSSEIKLRKINNLKLRKVIDNKIPALDRRLDRYIDIKIRLTISQNCISVNDKRKGIQSQIINEKILFLNESDNKQKYMLFGKKYDENDLEQNHLGFYNLNKARENMDLGLRPRKHRFIRIVRSPFVSSSKEIEWDISRRCNAL</sequence>
<dbReference type="InParanoid" id="A0A1D2VD10"/>
<dbReference type="AlphaFoldDB" id="A0A1D2VD10"/>